<dbReference type="GeneID" id="7836311"/>
<dbReference type="Pfam" id="PF00515">
    <property type="entry name" value="TPR_1"/>
    <property type="match status" value="1"/>
</dbReference>
<gene>
    <name evidence="3" type="ORF">TTHERM_01540720</name>
</gene>
<evidence type="ECO:0000313" key="4">
    <source>
        <dbReference type="Proteomes" id="UP000009168"/>
    </source>
</evidence>
<dbReference type="AlphaFoldDB" id="Q228L7"/>
<dbReference type="InParanoid" id="Q228L7"/>
<feature type="repeat" description="TPR" evidence="1">
    <location>
        <begin position="96"/>
        <end position="129"/>
    </location>
</feature>
<dbReference type="InterPro" id="IPR019734">
    <property type="entry name" value="TPR_rpt"/>
</dbReference>
<dbReference type="SMART" id="SM00028">
    <property type="entry name" value="TPR"/>
    <property type="match status" value="1"/>
</dbReference>
<keyword evidence="1" id="KW-0802">TPR repeat</keyword>
<dbReference type="KEGG" id="tet:TTHERM_01540720"/>
<protein>
    <submittedName>
        <fullName evidence="3">Tetratricopeptide repeat protein</fullName>
    </submittedName>
</protein>
<dbReference type="PROSITE" id="PS50005">
    <property type="entry name" value="TPR"/>
    <property type="match status" value="1"/>
</dbReference>
<evidence type="ECO:0000313" key="3">
    <source>
        <dbReference type="EMBL" id="EAR81733.1"/>
    </source>
</evidence>
<dbReference type="SUPFAM" id="SSF48452">
    <property type="entry name" value="TPR-like"/>
    <property type="match status" value="1"/>
</dbReference>
<dbReference type="OrthoDB" id="1658288at2759"/>
<organism evidence="3 4">
    <name type="scientific">Tetrahymena thermophila (strain SB210)</name>
    <dbReference type="NCBI Taxonomy" id="312017"/>
    <lineage>
        <taxon>Eukaryota</taxon>
        <taxon>Sar</taxon>
        <taxon>Alveolata</taxon>
        <taxon>Ciliophora</taxon>
        <taxon>Intramacronucleata</taxon>
        <taxon>Oligohymenophorea</taxon>
        <taxon>Hymenostomatida</taxon>
        <taxon>Tetrahymenina</taxon>
        <taxon>Tetrahymenidae</taxon>
        <taxon>Tetrahymena</taxon>
    </lineage>
</organism>
<accession>Q228L7</accession>
<evidence type="ECO:0000256" key="1">
    <source>
        <dbReference type="PROSITE-ProRule" id="PRU00339"/>
    </source>
</evidence>
<proteinExistence type="predicted"/>
<evidence type="ECO:0000256" key="2">
    <source>
        <dbReference type="SAM" id="MobiDB-lite"/>
    </source>
</evidence>
<keyword evidence="4" id="KW-1185">Reference proteome</keyword>
<dbReference type="Gene3D" id="1.25.40.10">
    <property type="entry name" value="Tetratricopeptide repeat domain"/>
    <property type="match status" value="1"/>
</dbReference>
<dbReference type="EMBL" id="GG662532">
    <property type="protein sequence ID" value="EAR81733.1"/>
    <property type="molecule type" value="Genomic_DNA"/>
</dbReference>
<sequence length="196" mass="23735">MGEIKDKQNKKEQLLEYFFKTIEINPQNETAYILILDRYEQMGYIRKEFYDLCTQFSKKNRYPADASFEMAYSLDPQRFYPALKYNKKFLNSTFFVDIYNNIGNIYFQLKYLEEAENYFLKTLQQDPNDLQFNKNLNIVAEYSKLVNEGFYPFEYNSDQKDDNNDEDGVQNQEEEQEQQEEEEKDQEINQENNKKT</sequence>
<feature type="region of interest" description="Disordered" evidence="2">
    <location>
        <begin position="153"/>
        <end position="196"/>
    </location>
</feature>
<dbReference type="HOGENOM" id="CLU_1392696_0_0_1"/>
<dbReference type="PROSITE" id="PS50293">
    <property type="entry name" value="TPR_REGION"/>
    <property type="match status" value="1"/>
</dbReference>
<dbReference type="InterPro" id="IPR011990">
    <property type="entry name" value="TPR-like_helical_dom_sf"/>
</dbReference>
<dbReference type="Proteomes" id="UP000009168">
    <property type="component" value="Unassembled WGS sequence"/>
</dbReference>
<dbReference type="RefSeq" id="XP_001029396.1">
    <property type="nucleotide sequence ID" value="XM_001029396.1"/>
</dbReference>
<name>Q228L7_TETTS</name>
<feature type="compositionally biased region" description="Acidic residues" evidence="2">
    <location>
        <begin position="163"/>
        <end position="185"/>
    </location>
</feature>
<reference evidence="4" key="1">
    <citation type="journal article" date="2006" name="PLoS Biol.">
        <title>Macronuclear genome sequence of the ciliate Tetrahymena thermophila, a model eukaryote.</title>
        <authorList>
            <person name="Eisen J.A."/>
            <person name="Coyne R.S."/>
            <person name="Wu M."/>
            <person name="Wu D."/>
            <person name="Thiagarajan M."/>
            <person name="Wortman J.R."/>
            <person name="Badger J.H."/>
            <person name="Ren Q."/>
            <person name="Amedeo P."/>
            <person name="Jones K.M."/>
            <person name="Tallon L.J."/>
            <person name="Delcher A.L."/>
            <person name="Salzberg S.L."/>
            <person name="Silva J.C."/>
            <person name="Haas B.J."/>
            <person name="Majoros W.H."/>
            <person name="Farzad M."/>
            <person name="Carlton J.M."/>
            <person name="Smith R.K. Jr."/>
            <person name="Garg J."/>
            <person name="Pearlman R.E."/>
            <person name="Karrer K.M."/>
            <person name="Sun L."/>
            <person name="Manning G."/>
            <person name="Elde N.C."/>
            <person name="Turkewitz A.P."/>
            <person name="Asai D.J."/>
            <person name="Wilkes D.E."/>
            <person name="Wang Y."/>
            <person name="Cai H."/>
            <person name="Collins K."/>
            <person name="Stewart B.A."/>
            <person name="Lee S.R."/>
            <person name="Wilamowska K."/>
            <person name="Weinberg Z."/>
            <person name="Ruzzo W.L."/>
            <person name="Wloga D."/>
            <person name="Gaertig J."/>
            <person name="Frankel J."/>
            <person name="Tsao C.-C."/>
            <person name="Gorovsky M.A."/>
            <person name="Keeling P.J."/>
            <person name="Waller R.F."/>
            <person name="Patron N.J."/>
            <person name="Cherry J.M."/>
            <person name="Stover N.A."/>
            <person name="Krieger C.J."/>
            <person name="del Toro C."/>
            <person name="Ryder H.F."/>
            <person name="Williamson S.C."/>
            <person name="Barbeau R.A."/>
            <person name="Hamilton E.P."/>
            <person name="Orias E."/>
        </authorList>
    </citation>
    <scope>NUCLEOTIDE SEQUENCE [LARGE SCALE GENOMIC DNA]</scope>
    <source>
        <strain evidence="4">SB210</strain>
    </source>
</reference>